<dbReference type="Proteomes" id="UP000709336">
    <property type="component" value="Unassembled WGS sequence"/>
</dbReference>
<keyword evidence="3" id="KW-1185">Reference proteome</keyword>
<protein>
    <submittedName>
        <fullName evidence="2">DNA polymerase III subunit psi</fullName>
    </submittedName>
</protein>
<organism evidence="2 3">
    <name type="scientific">Alteromonas ponticola</name>
    <dbReference type="NCBI Taxonomy" id="2720613"/>
    <lineage>
        <taxon>Bacteria</taxon>
        <taxon>Pseudomonadati</taxon>
        <taxon>Pseudomonadota</taxon>
        <taxon>Gammaproteobacteria</taxon>
        <taxon>Alteromonadales</taxon>
        <taxon>Alteromonadaceae</taxon>
        <taxon>Alteromonas/Salinimonas group</taxon>
        <taxon>Alteromonas</taxon>
    </lineage>
</organism>
<feature type="region of interest" description="Disordered" evidence="1">
    <location>
        <begin position="29"/>
        <end position="49"/>
    </location>
</feature>
<name>A0ABX1QZB9_9ALTE</name>
<feature type="compositionally biased region" description="Basic and acidic residues" evidence="1">
    <location>
        <begin position="29"/>
        <end position="38"/>
    </location>
</feature>
<comment type="caution">
    <text evidence="2">The sequence shown here is derived from an EMBL/GenBank/DDBJ whole genome shotgun (WGS) entry which is preliminary data.</text>
</comment>
<sequence length="142" mass="15827">MSSNLSALQIATLQEMGITVWSKQSHAHEVTSVHETDKSNTSQPTSRANLTHLRSIVSAGKSEKPSSTPFPKDAEKHHFQWIHDVEQALTERLTNKPEISWFVGDTVQVSASSIVLPGLPSALSMQDKRQLWEQICSITRDH</sequence>
<evidence type="ECO:0000313" key="2">
    <source>
        <dbReference type="EMBL" id="NMH59554.1"/>
    </source>
</evidence>
<reference evidence="2 3" key="1">
    <citation type="submission" date="2020-03" db="EMBL/GenBank/DDBJ databases">
        <title>Alteromonas ponticola sp. nov., isolated from seawater.</title>
        <authorList>
            <person name="Yoon J.-H."/>
            <person name="Kim Y.-O."/>
        </authorList>
    </citation>
    <scope>NUCLEOTIDE SEQUENCE [LARGE SCALE GENOMIC DNA]</scope>
    <source>
        <strain evidence="2 3">MYP5</strain>
    </source>
</reference>
<dbReference type="EMBL" id="JAATNW010000003">
    <property type="protein sequence ID" value="NMH59554.1"/>
    <property type="molecule type" value="Genomic_DNA"/>
</dbReference>
<accession>A0ABX1QZB9</accession>
<dbReference type="RefSeq" id="WP_169210121.1">
    <property type="nucleotide sequence ID" value="NZ_JAATNW010000003.1"/>
</dbReference>
<gene>
    <name evidence="2" type="ORF">HCJ96_05945</name>
</gene>
<feature type="compositionally biased region" description="Polar residues" evidence="1">
    <location>
        <begin position="39"/>
        <end position="49"/>
    </location>
</feature>
<evidence type="ECO:0000313" key="3">
    <source>
        <dbReference type="Proteomes" id="UP000709336"/>
    </source>
</evidence>
<proteinExistence type="predicted"/>
<evidence type="ECO:0000256" key="1">
    <source>
        <dbReference type="SAM" id="MobiDB-lite"/>
    </source>
</evidence>